<evidence type="ECO:0000313" key="11">
    <source>
        <dbReference type="Proteomes" id="UP001147653"/>
    </source>
</evidence>
<dbReference type="Pfam" id="PF00072">
    <property type="entry name" value="Response_reg"/>
    <property type="match status" value="1"/>
</dbReference>
<gene>
    <name evidence="10" type="ORF">OJ997_17840</name>
</gene>
<evidence type="ECO:0000256" key="3">
    <source>
        <dbReference type="ARBA" id="ARBA00023015"/>
    </source>
</evidence>
<dbReference type="RefSeq" id="WP_270026535.1">
    <property type="nucleotide sequence ID" value="NZ_JAPDDP010000031.1"/>
</dbReference>
<keyword evidence="11" id="KW-1185">Reference proteome</keyword>
<dbReference type="PROSITE" id="PS51755">
    <property type="entry name" value="OMPR_PHOB"/>
    <property type="match status" value="1"/>
</dbReference>
<dbReference type="GO" id="GO:0000976">
    <property type="term" value="F:transcription cis-regulatory region binding"/>
    <property type="evidence" value="ECO:0007669"/>
    <property type="project" value="TreeGrafter"/>
</dbReference>
<dbReference type="PANTHER" id="PTHR48111">
    <property type="entry name" value="REGULATOR OF RPOS"/>
    <property type="match status" value="1"/>
</dbReference>
<dbReference type="InterPro" id="IPR001867">
    <property type="entry name" value="OmpR/PhoB-type_DNA-bd"/>
</dbReference>
<dbReference type="AlphaFoldDB" id="A0A9X3NIX5"/>
<keyword evidence="4 7" id="KW-0238">DNA-binding</keyword>
<evidence type="ECO:0000259" key="9">
    <source>
        <dbReference type="PROSITE" id="PS51755"/>
    </source>
</evidence>
<feature type="modified residue" description="4-aspartylphosphate" evidence="6">
    <location>
        <position position="58"/>
    </location>
</feature>
<keyword evidence="1 6" id="KW-0597">Phosphoprotein</keyword>
<dbReference type="PANTHER" id="PTHR48111:SF22">
    <property type="entry name" value="REGULATOR OF RPOS"/>
    <property type="match status" value="1"/>
</dbReference>
<feature type="domain" description="Response regulatory" evidence="8">
    <location>
        <begin position="9"/>
        <end position="123"/>
    </location>
</feature>
<dbReference type="InterPro" id="IPR001789">
    <property type="entry name" value="Sig_transdc_resp-reg_receiver"/>
</dbReference>
<keyword evidence="3" id="KW-0805">Transcription regulation</keyword>
<dbReference type="GO" id="GO:0006355">
    <property type="term" value="P:regulation of DNA-templated transcription"/>
    <property type="evidence" value="ECO:0007669"/>
    <property type="project" value="InterPro"/>
</dbReference>
<evidence type="ECO:0000256" key="5">
    <source>
        <dbReference type="ARBA" id="ARBA00023163"/>
    </source>
</evidence>
<feature type="domain" description="OmpR/PhoB-type" evidence="9">
    <location>
        <begin position="131"/>
        <end position="229"/>
    </location>
</feature>
<reference evidence="10" key="1">
    <citation type="submission" date="2022-10" db="EMBL/GenBank/DDBJ databases">
        <title>The WGS of Solirubrobacter phytolaccae KCTC 29190.</title>
        <authorList>
            <person name="Jiang Z."/>
        </authorList>
    </citation>
    <scope>NUCLEOTIDE SEQUENCE</scope>
    <source>
        <strain evidence="10">KCTC 29190</strain>
    </source>
</reference>
<evidence type="ECO:0000256" key="6">
    <source>
        <dbReference type="PROSITE-ProRule" id="PRU00169"/>
    </source>
</evidence>
<dbReference type="InterPro" id="IPR011006">
    <property type="entry name" value="CheY-like_superfamily"/>
</dbReference>
<evidence type="ECO:0000313" key="10">
    <source>
        <dbReference type="EMBL" id="MDA0182172.1"/>
    </source>
</evidence>
<dbReference type="CDD" id="cd00383">
    <property type="entry name" value="trans_reg_C"/>
    <property type="match status" value="1"/>
</dbReference>
<dbReference type="GO" id="GO:0032993">
    <property type="term" value="C:protein-DNA complex"/>
    <property type="evidence" value="ECO:0007669"/>
    <property type="project" value="TreeGrafter"/>
</dbReference>
<organism evidence="10 11">
    <name type="scientific">Solirubrobacter phytolaccae</name>
    <dbReference type="NCBI Taxonomy" id="1404360"/>
    <lineage>
        <taxon>Bacteria</taxon>
        <taxon>Bacillati</taxon>
        <taxon>Actinomycetota</taxon>
        <taxon>Thermoleophilia</taxon>
        <taxon>Solirubrobacterales</taxon>
        <taxon>Solirubrobacteraceae</taxon>
        <taxon>Solirubrobacter</taxon>
    </lineage>
</organism>
<dbReference type="PROSITE" id="PS50110">
    <property type="entry name" value="RESPONSE_REGULATORY"/>
    <property type="match status" value="1"/>
</dbReference>
<dbReference type="FunFam" id="1.10.10.10:FF:000005">
    <property type="entry name" value="Two-component system response regulator"/>
    <property type="match status" value="1"/>
</dbReference>
<dbReference type="Pfam" id="PF00486">
    <property type="entry name" value="Trans_reg_C"/>
    <property type="match status" value="1"/>
</dbReference>
<evidence type="ECO:0000256" key="4">
    <source>
        <dbReference type="ARBA" id="ARBA00023125"/>
    </source>
</evidence>
<dbReference type="FunFam" id="3.40.50.2300:FF:000001">
    <property type="entry name" value="DNA-binding response regulator PhoB"/>
    <property type="match status" value="1"/>
</dbReference>
<dbReference type="InterPro" id="IPR039420">
    <property type="entry name" value="WalR-like"/>
</dbReference>
<dbReference type="GO" id="GO:0005829">
    <property type="term" value="C:cytosol"/>
    <property type="evidence" value="ECO:0007669"/>
    <property type="project" value="TreeGrafter"/>
</dbReference>
<dbReference type="SUPFAM" id="SSF52172">
    <property type="entry name" value="CheY-like"/>
    <property type="match status" value="1"/>
</dbReference>
<dbReference type="Gene3D" id="6.10.250.690">
    <property type="match status" value="1"/>
</dbReference>
<dbReference type="InterPro" id="IPR036388">
    <property type="entry name" value="WH-like_DNA-bd_sf"/>
</dbReference>
<dbReference type="CDD" id="cd17574">
    <property type="entry name" value="REC_OmpR"/>
    <property type="match status" value="1"/>
</dbReference>
<evidence type="ECO:0000256" key="1">
    <source>
        <dbReference type="ARBA" id="ARBA00022553"/>
    </source>
</evidence>
<keyword evidence="5" id="KW-0804">Transcription</keyword>
<feature type="DNA-binding region" description="OmpR/PhoB-type" evidence="7">
    <location>
        <begin position="131"/>
        <end position="229"/>
    </location>
</feature>
<proteinExistence type="predicted"/>
<keyword evidence="2" id="KW-0902">Two-component regulatory system</keyword>
<comment type="caution">
    <text evidence="10">The sequence shown here is derived from an EMBL/GenBank/DDBJ whole genome shotgun (WGS) entry which is preliminary data.</text>
</comment>
<evidence type="ECO:0000256" key="7">
    <source>
        <dbReference type="PROSITE-ProRule" id="PRU01091"/>
    </source>
</evidence>
<dbReference type="EMBL" id="JAPDDP010000031">
    <property type="protein sequence ID" value="MDA0182172.1"/>
    <property type="molecule type" value="Genomic_DNA"/>
</dbReference>
<accession>A0A9X3NIX5</accession>
<evidence type="ECO:0000256" key="2">
    <source>
        <dbReference type="ARBA" id="ARBA00023012"/>
    </source>
</evidence>
<evidence type="ECO:0000259" key="8">
    <source>
        <dbReference type="PROSITE" id="PS50110"/>
    </source>
</evidence>
<dbReference type="Gene3D" id="1.10.10.10">
    <property type="entry name" value="Winged helix-like DNA-binding domain superfamily/Winged helix DNA-binding domain"/>
    <property type="match status" value="1"/>
</dbReference>
<sequence>MDAASRPVRVLVVEDDEEIAQVLQRSLRLEGYEVKLAADGVRGLDEAHAFLPDIIVLDLGLPRLDGIDVAKRLREDGDDTPILMLTARDALESRVEGLDVGADDYLVKPFERQELLARLRALLRRRPPRGMAPLRVGDLTLNPDTHEVARADRSIDLTQREFELLEYLMRNERLVISRQKLLDEVWGYDPFSITNTIEVFVSNLRRKLEAGGEPRLLHTVRGAGYVLRV</sequence>
<protein>
    <submittedName>
        <fullName evidence="10">Response regulator transcription factor</fullName>
    </submittedName>
</protein>
<name>A0A9X3NIX5_9ACTN</name>
<dbReference type="GO" id="GO:0000156">
    <property type="term" value="F:phosphorelay response regulator activity"/>
    <property type="evidence" value="ECO:0007669"/>
    <property type="project" value="TreeGrafter"/>
</dbReference>
<dbReference type="SMART" id="SM00448">
    <property type="entry name" value="REC"/>
    <property type="match status" value="1"/>
</dbReference>
<dbReference type="Gene3D" id="3.40.50.2300">
    <property type="match status" value="1"/>
</dbReference>
<dbReference type="SMART" id="SM00862">
    <property type="entry name" value="Trans_reg_C"/>
    <property type="match status" value="1"/>
</dbReference>
<dbReference type="Proteomes" id="UP001147653">
    <property type="component" value="Unassembled WGS sequence"/>
</dbReference>